<keyword evidence="4 6" id="KW-1133">Transmembrane helix</keyword>
<comment type="caution">
    <text evidence="7">The sequence shown here is derived from an EMBL/GenBank/DDBJ whole genome shotgun (WGS) entry which is preliminary data.</text>
</comment>
<proteinExistence type="inferred from homology"/>
<reference evidence="7" key="1">
    <citation type="submission" date="2023-10" db="EMBL/GenBank/DDBJ databases">
        <title>Genome assembly of Pristionchus species.</title>
        <authorList>
            <person name="Yoshida K."/>
            <person name="Sommer R.J."/>
        </authorList>
    </citation>
    <scope>NUCLEOTIDE SEQUENCE</scope>
    <source>
        <strain evidence="7">RS0144</strain>
    </source>
</reference>
<accession>A0AAV5TFU4</accession>
<protein>
    <recommendedName>
        <fullName evidence="9">G protein-coupled receptor</fullName>
    </recommendedName>
</protein>
<organism evidence="7 8">
    <name type="scientific">Pristionchus entomophagus</name>
    <dbReference type="NCBI Taxonomy" id="358040"/>
    <lineage>
        <taxon>Eukaryota</taxon>
        <taxon>Metazoa</taxon>
        <taxon>Ecdysozoa</taxon>
        <taxon>Nematoda</taxon>
        <taxon>Chromadorea</taxon>
        <taxon>Rhabditida</taxon>
        <taxon>Rhabditina</taxon>
        <taxon>Diplogasteromorpha</taxon>
        <taxon>Diplogasteroidea</taxon>
        <taxon>Neodiplogasteridae</taxon>
        <taxon>Pristionchus</taxon>
    </lineage>
</organism>
<dbReference type="EMBL" id="BTSX01000004">
    <property type="protein sequence ID" value="GMS92145.1"/>
    <property type="molecule type" value="Genomic_DNA"/>
</dbReference>
<evidence type="ECO:0000256" key="6">
    <source>
        <dbReference type="SAM" id="Phobius"/>
    </source>
</evidence>
<keyword evidence="5 6" id="KW-0472">Membrane</keyword>
<dbReference type="Pfam" id="PF10317">
    <property type="entry name" value="7TM_GPCR_Srd"/>
    <property type="match status" value="1"/>
</dbReference>
<keyword evidence="8" id="KW-1185">Reference proteome</keyword>
<evidence type="ECO:0000313" key="7">
    <source>
        <dbReference type="EMBL" id="GMS92145.1"/>
    </source>
</evidence>
<comment type="similarity">
    <text evidence="2">Belongs to the nematode receptor-like protein srd family.</text>
</comment>
<dbReference type="InterPro" id="IPR050920">
    <property type="entry name" value="Nematode_rcpt-like_delta"/>
</dbReference>
<dbReference type="PANTHER" id="PTHR22945:SF40">
    <property type="entry name" value="SERPENTINE RECEPTOR, CLASS D (DELTA)-RELATED"/>
    <property type="match status" value="1"/>
</dbReference>
<evidence type="ECO:0008006" key="9">
    <source>
        <dbReference type="Google" id="ProtNLM"/>
    </source>
</evidence>
<dbReference type="Proteomes" id="UP001432027">
    <property type="component" value="Unassembled WGS sequence"/>
</dbReference>
<feature type="transmembrane region" description="Helical" evidence="6">
    <location>
        <begin position="6"/>
        <end position="31"/>
    </location>
</feature>
<name>A0AAV5TFU4_9BILA</name>
<sequence length="149" mass="16415">MASFDHIHIIINSCVAILSISFATLAVIIVMRHTPSSFSKFGIMIRMHALVDLSIALGSSTTMPRVFPIDWSAIAYFYGPCRFFGSTACFIPYILVVGGQACTVFTLLASFIFRLMVIRGRSPTTFDVCWLICGIALPPPVMVSNPIFR</sequence>
<feature type="transmembrane region" description="Helical" evidence="6">
    <location>
        <begin position="83"/>
        <end position="116"/>
    </location>
</feature>
<dbReference type="PANTHER" id="PTHR22945">
    <property type="entry name" value="SERPENTINE RECEPTOR, CLASS D DELTA"/>
    <property type="match status" value="1"/>
</dbReference>
<evidence type="ECO:0000256" key="4">
    <source>
        <dbReference type="ARBA" id="ARBA00022989"/>
    </source>
</evidence>
<evidence type="ECO:0000256" key="1">
    <source>
        <dbReference type="ARBA" id="ARBA00004141"/>
    </source>
</evidence>
<comment type="subcellular location">
    <subcellularLocation>
        <location evidence="1">Membrane</location>
        <topology evidence="1">Multi-pass membrane protein</topology>
    </subcellularLocation>
</comment>
<dbReference type="GO" id="GO:0016020">
    <property type="term" value="C:membrane"/>
    <property type="evidence" value="ECO:0007669"/>
    <property type="project" value="UniProtKB-SubCell"/>
</dbReference>
<dbReference type="InterPro" id="IPR019421">
    <property type="entry name" value="7TM_GPCR_serpentine_rcpt_Srd"/>
</dbReference>
<evidence type="ECO:0000256" key="5">
    <source>
        <dbReference type="ARBA" id="ARBA00023136"/>
    </source>
</evidence>
<evidence type="ECO:0000313" key="8">
    <source>
        <dbReference type="Proteomes" id="UP001432027"/>
    </source>
</evidence>
<evidence type="ECO:0000256" key="3">
    <source>
        <dbReference type="ARBA" id="ARBA00022692"/>
    </source>
</evidence>
<evidence type="ECO:0000256" key="2">
    <source>
        <dbReference type="ARBA" id="ARBA00009166"/>
    </source>
</evidence>
<dbReference type="AlphaFoldDB" id="A0AAV5TFU4"/>
<gene>
    <name evidence="7" type="ORF">PENTCL1PPCAC_14320</name>
</gene>
<feature type="transmembrane region" description="Helical" evidence="6">
    <location>
        <begin position="128"/>
        <end position="148"/>
    </location>
</feature>
<keyword evidence="3 6" id="KW-0812">Transmembrane</keyword>